<dbReference type="Gene3D" id="2.10.25.10">
    <property type="entry name" value="Laminin"/>
    <property type="match status" value="1"/>
</dbReference>
<evidence type="ECO:0000259" key="10">
    <source>
        <dbReference type="PROSITE" id="PS50262"/>
    </source>
</evidence>
<dbReference type="Gene3D" id="1.20.1070.10">
    <property type="entry name" value="Rhodopsin 7-helix transmembrane proteins"/>
    <property type="match status" value="1"/>
</dbReference>
<evidence type="ECO:0000259" key="9">
    <source>
        <dbReference type="PROSITE" id="PS50026"/>
    </source>
</evidence>
<dbReference type="Proteomes" id="UP000663852">
    <property type="component" value="Unassembled WGS sequence"/>
</dbReference>
<evidence type="ECO:0000313" key="11">
    <source>
        <dbReference type="EMBL" id="CAF1140128.1"/>
    </source>
</evidence>
<evidence type="ECO:0000313" key="13">
    <source>
        <dbReference type="Proteomes" id="UP000663828"/>
    </source>
</evidence>
<organism evidence="12 13">
    <name type="scientific">Adineta ricciae</name>
    <name type="common">Rotifer</name>
    <dbReference type="NCBI Taxonomy" id="249248"/>
    <lineage>
        <taxon>Eukaryota</taxon>
        <taxon>Metazoa</taxon>
        <taxon>Spiralia</taxon>
        <taxon>Gnathifera</taxon>
        <taxon>Rotifera</taxon>
        <taxon>Eurotatoria</taxon>
        <taxon>Bdelloidea</taxon>
        <taxon>Adinetida</taxon>
        <taxon>Adinetidae</taxon>
        <taxon>Adineta</taxon>
    </lineage>
</organism>
<proteinExistence type="predicted"/>
<feature type="transmembrane region" description="Helical" evidence="8">
    <location>
        <begin position="1358"/>
        <end position="1376"/>
    </location>
</feature>
<dbReference type="PROSITE" id="PS00022">
    <property type="entry name" value="EGF_1"/>
    <property type="match status" value="4"/>
</dbReference>
<dbReference type="Gene3D" id="4.10.400.10">
    <property type="entry name" value="Low-density Lipoprotein Receptor"/>
    <property type="match status" value="3"/>
</dbReference>
<evidence type="ECO:0000256" key="5">
    <source>
        <dbReference type="ARBA" id="ARBA00023157"/>
    </source>
</evidence>
<dbReference type="Pfam" id="PF00057">
    <property type="entry name" value="Ldl_recept_a"/>
    <property type="match status" value="1"/>
</dbReference>
<gene>
    <name evidence="11" type="ORF">EDS130_LOCUS22040</name>
    <name evidence="12" type="ORF">XAT740_LOCUS40943</name>
</gene>
<dbReference type="EMBL" id="CAJNOJ010000114">
    <property type="protein sequence ID" value="CAF1140128.1"/>
    <property type="molecule type" value="Genomic_DNA"/>
</dbReference>
<dbReference type="InterPro" id="IPR002172">
    <property type="entry name" value="LDrepeatLR_classA_rpt"/>
</dbReference>
<dbReference type="SUPFAM" id="SSF57196">
    <property type="entry name" value="EGF/Laminin"/>
    <property type="match status" value="1"/>
</dbReference>
<feature type="transmembrane region" description="Helical" evidence="8">
    <location>
        <begin position="1492"/>
        <end position="1514"/>
    </location>
</feature>
<feature type="transmembrane region" description="Helical" evidence="8">
    <location>
        <begin position="1235"/>
        <end position="1262"/>
    </location>
</feature>
<dbReference type="EMBL" id="CAJNOR010004723">
    <property type="protein sequence ID" value="CAF1523345.1"/>
    <property type="molecule type" value="Genomic_DNA"/>
</dbReference>
<evidence type="ECO:0000256" key="2">
    <source>
        <dbReference type="ARBA" id="ARBA00022692"/>
    </source>
</evidence>
<comment type="subcellular location">
    <subcellularLocation>
        <location evidence="1">Membrane</location>
    </subcellularLocation>
</comment>
<feature type="domain" description="G-protein coupled receptors family 1 profile" evidence="10">
    <location>
        <begin position="1251"/>
        <end position="1519"/>
    </location>
</feature>
<dbReference type="InterPro" id="IPR000742">
    <property type="entry name" value="EGF"/>
</dbReference>
<feature type="disulfide bond" evidence="6">
    <location>
        <begin position="900"/>
        <end position="910"/>
    </location>
</feature>
<keyword evidence="3 8" id="KW-1133">Transmembrane helix</keyword>
<keyword evidence="13" id="KW-1185">Reference proteome</keyword>
<sequence length="1542" mass="177625">MYHSSEADILSLAYDCLYAVWDVDGKLTTGAPYIHNYYLIPYCRRPDRHQQQSTHARNQHSAVEFIQNGVTAEHLLSWSLPVDIAEEYQINNVSLVYNCTLPWFGSECQYKFPYDPSITFSEIVHESFDQRSSSFSNTGVCYGFIESCNNESWPLCLDWREVCDGKVDCLDGEDERGCEELEWNECNENEYRCHNGQCIPMEFAWESLSSVDCLDGSDEHEDVKQGFNLNPVSYNPNCVNLPIFRCEERTPRYPRQFVCGDGQYTNGAYIPNDIYRCDSFRDQIAARQIFKSLDHIDDNDCRKAFDCALHRNRRFDIIITSFDTPIPQNSTNKDCEPLQSKCSSQWLVLPKYPHDFGFLQLIYFTNRSVDEFKQNIQPDLICIDIKKCPVLENRMTITGIINESRCMHASDLTMSHQVYYLRELLKNLASILQGCSTGGIEDSCNSSTHFHCPQSRKCIAYHRVQDGYRDCYFGEDESFSACSFNDSRRFECSEWESKCLSPVVIGNGILDCRSHRNDDESIFHKRDFNKTKPYSAFCLGSAAQQIYDKSADAMYCELWPCDNPYVHCDGIWDCPNGIDELNCSYSNCSANAHQCINDQARTTYCVPLSQIVEQIHSECSIYGERSFYFNNESIINESTYYSWNTTKCIRTTNICQTGFHSSVTERGDKCLYEPSIPYLISSQPLILFSTRRKLCRLRIHQTVSRRHLFQTTFRLGSFPAINLPTSIRRASTINGKKRKYVPMNITQTLLCNRGILVLFGQNQTTTCLCPPSYFGSQCQWQSQRISLTLQFISPSTIFISAIFQVIAILINQHNEIIGNHEHILFAPIQHCGTKFHLYLLYPHRPKSSSTNYSVRIDLFDKVTLKHWTSWHLPIPFQFLPVNRIAAQLFIPKQPSTNKSCPLPCGTHGRCVQYANTESKHFCQCHRHYSGPFCNISQACHCSSSSVCVASNICVCPLHRFGRICYLERSLCSSTNSPCQNGGLCIPVDDRIDLHGYSCHCKERYFGRNCEYLSSRINLHLHETIARTSSFVSAHFITMHEQAEQERRTVSKRIPVDTNTVVFYTNREFHLVFLQLQNQSYYLAIVREQFVPLENIDNHITSKQLCPHVRPFLNITFLEYKSDDDRKFYPFVCRQYRDLMCFQDSTSLCVCDLDRFANCFTFNHTVDNSCRGHNDCENHGQCFQNNHTCPTVSICVCQDCFYGGKCQMSTQGNLFSLDPIISYYIKPNISFSSQPLIIKVTMVITLAIFLLGLIDVILSILTFHMKNPREVGCGYYLLTSSIISLLLIITLVLKFLHLILSQMATIENRDYILLSCKSIDMILKSLLVSNEWLIACVAIERTVSTMTGPKFNKKGSRQLAPWVIAAVIVFTLLSHVHDPYYRRLITDVDENDQRIWCFADYPPIVHTYNYVINLVHFLGPLIINIISAIMIIILVTRSRSHAQRNKSFDQHLKEQLFRHKHLLISPLMLVVLGTPRLILLFVSGCMRTPRDPWMYVLGYFVSFVPPILTFSTFVLPSANYRKEFQSAIRKQLNRFRSTFLSGH</sequence>
<dbReference type="SMART" id="SM00192">
    <property type="entry name" value="LDLa"/>
    <property type="match status" value="4"/>
</dbReference>
<feature type="domain" description="EGF-like" evidence="9">
    <location>
        <begin position="896"/>
        <end position="934"/>
    </location>
</feature>
<feature type="disulfide bond" evidence="7">
    <location>
        <begin position="186"/>
        <end position="198"/>
    </location>
</feature>
<feature type="transmembrane region" description="Helical" evidence="8">
    <location>
        <begin position="1274"/>
        <end position="1299"/>
    </location>
</feature>
<keyword evidence="4 8" id="KW-0472">Membrane</keyword>
<accession>A0A815UY49</accession>
<dbReference type="Proteomes" id="UP000663828">
    <property type="component" value="Unassembled WGS sequence"/>
</dbReference>
<dbReference type="PROSITE" id="PS50026">
    <property type="entry name" value="EGF_3"/>
    <property type="match status" value="2"/>
</dbReference>
<comment type="caution">
    <text evidence="6">Lacks conserved residue(s) required for the propagation of feature annotation.</text>
</comment>
<evidence type="ECO:0000256" key="8">
    <source>
        <dbReference type="SAM" id="Phobius"/>
    </source>
</evidence>
<dbReference type="CDD" id="cd00112">
    <property type="entry name" value="LDLa"/>
    <property type="match status" value="3"/>
</dbReference>
<evidence type="ECO:0000256" key="6">
    <source>
        <dbReference type="PROSITE-ProRule" id="PRU00076"/>
    </source>
</evidence>
<feature type="transmembrane region" description="Helical" evidence="8">
    <location>
        <begin position="1409"/>
        <end position="1435"/>
    </location>
</feature>
<reference evidence="12" key="1">
    <citation type="submission" date="2021-02" db="EMBL/GenBank/DDBJ databases">
        <authorList>
            <person name="Nowell W R."/>
        </authorList>
    </citation>
    <scope>NUCLEOTIDE SEQUENCE</scope>
</reference>
<dbReference type="OrthoDB" id="10020456at2759"/>
<dbReference type="Pfam" id="PF00008">
    <property type="entry name" value="EGF"/>
    <property type="match status" value="1"/>
</dbReference>
<evidence type="ECO:0000256" key="1">
    <source>
        <dbReference type="ARBA" id="ARBA00004370"/>
    </source>
</evidence>
<evidence type="ECO:0000256" key="7">
    <source>
        <dbReference type="PROSITE-ProRule" id="PRU00124"/>
    </source>
</evidence>
<keyword evidence="5 6" id="KW-1015">Disulfide bond</keyword>
<keyword evidence="2 8" id="KW-0812">Transmembrane</keyword>
<protein>
    <submittedName>
        <fullName evidence="12">Uncharacterized protein</fullName>
    </submittedName>
</protein>
<feature type="disulfide bond" evidence="6">
    <location>
        <begin position="1000"/>
        <end position="1009"/>
    </location>
</feature>
<evidence type="ECO:0000256" key="3">
    <source>
        <dbReference type="ARBA" id="ARBA00022989"/>
    </source>
</evidence>
<dbReference type="InterPro" id="IPR036055">
    <property type="entry name" value="LDL_receptor-like_sf"/>
</dbReference>
<dbReference type="SMART" id="SM00181">
    <property type="entry name" value="EGF"/>
    <property type="match status" value="3"/>
</dbReference>
<dbReference type="PRINTS" id="PR00261">
    <property type="entry name" value="LDLRECEPTOR"/>
</dbReference>
<feature type="domain" description="EGF-like" evidence="9">
    <location>
        <begin position="967"/>
        <end position="1010"/>
    </location>
</feature>
<dbReference type="SUPFAM" id="SSF57424">
    <property type="entry name" value="LDL receptor-like module"/>
    <property type="match status" value="2"/>
</dbReference>
<keyword evidence="6" id="KW-0245">EGF-like domain</keyword>
<dbReference type="InterPro" id="IPR050906">
    <property type="entry name" value="Notch_signaling"/>
</dbReference>
<name>A0A815UY49_ADIRI</name>
<evidence type="ECO:0000313" key="12">
    <source>
        <dbReference type="EMBL" id="CAF1523345.1"/>
    </source>
</evidence>
<dbReference type="PROSITE" id="PS50262">
    <property type="entry name" value="G_PROTEIN_RECEP_F1_2"/>
    <property type="match status" value="1"/>
</dbReference>
<dbReference type="SUPFAM" id="SSF81321">
    <property type="entry name" value="Family A G protein-coupled receptor-like"/>
    <property type="match status" value="1"/>
</dbReference>
<feature type="transmembrane region" description="Helical" evidence="8">
    <location>
        <begin position="1461"/>
        <end position="1480"/>
    </location>
</feature>
<dbReference type="GO" id="GO:0016020">
    <property type="term" value="C:membrane"/>
    <property type="evidence" value="ECO:0007669"/>
    <property type="project" value="UniProtKB-SubCell"/>
</dbReference>
<dbReference type="PROSITE" id="PS50068">
    <property type="entry name" value="LDLRA_2"/>
    <property type="match status" value="3"/>
</dbReference>
<dbReference type="InterPro" id="IPR017452">
    <property type="entry name" value="GPCR_Rhodpsn_7TM"/>
</dbReference>
<dbReference type="CDD" id="cd00054">
    <property type="entry name" value="EGF_CA"/>
    <property type="match status" value="1"/>
</dbReference>
<comment type="caution">
    <text evidence="12">The sequence shown here is derived from an EMBL/GenBank/DDBJ whole genome shotgun (WGS) entry which is preliminary data.</text>
</comment>
<feature type="disulfide bond" evidence="7">
    <location>
        <begin position="163"/>
        <end position="178"/>
    </location>
</feature>
<dbReference type="PANTHER" id="PTHR24044">
    <property type="entry name" value="NOTCH LIGAND FAMILY MEMBER"/>
    <property type="match status" value="1"/>
</dbReference>
<evidence type="ECO:0000256" key="4">
    <source>
        <dbReference type="ARBA" id="ARBA00023136"/>
    </source>
</evidence>
<feature type="disulfide bond" evidence="6">
    <location>
        <begin position="924"/>
        <end position="933"/>
    </location>
</feature>